<sequence length="57" mass="5746">MPIEIIRSASSANVFAGSQPVTPTGPHQDGSVASSEDLPATVSTTGISKVFAKSDNS</sequence>
<protein>
    <submittedName>
        <fullName evidence="2">Unannotated protein</fullName>
    </submittedName>
</protein>
<proteinExistence type="predicted"/>
<organism evidence="2">
    <name type="scientific">freshwater metagenome</name>
    <dbReference type="NCBI Taxonomy" id="449393"/>
    <lineage>
        <taxon>unclassified sequences</taxon>
        <taxon>metagenomes</taxon>
        <taxon>ecological metagenomes</taxon>
    </lineage>
</organism>
<gene>
    <name evidence="2" type="ORF">UFOPK3608_00630</name>
</gene>
<evidence type="ECO:0000256" key="1">
    <source>
        <dbReference type="SAM" id="MobiDB-lite"/>
    </source>
</evidence>
<feature type="region of interest" description="Disordered" evidence="1">
    <location>
        <begin position="16"/>
        <end position="39"/>
    </location>
</feature>
<name>A0A6J7GCV0_9ZZZZ</name>
<accession>A0A6J7GCV0</accession>
<evidence type="ECO:0000313" key="2">
    <source>
        <dbReference type="EMBL" id="CAB4906017.1"/>
    </source>
</evidence>
<dbReference type="EMBL" id="CAFBMP010000029">
    <property type="protein sequence ID" value="CAB4906017.1"/>
    <property type="molecule type" value="Genomic_DNA"/>
</dbReference>
<reference evidence="2" key="1">
    <citation type="submission" date="2020-05" db="EMBL/GenBank/DDBJ databases">
        <authorList>
            <person name="Chiriac C."/>
            <person name="Salcher M."/>
            <person name="Ghai R."/>
            <person name="Kavagutti S V."/>
        </authorList>
    </citation>
    <scope>NUCLEOTIDE SEQUENCE</scope>
</reference>
<dbReference type="AlphaFoldDB" id="A0A6J7GCV0"/>